<comment type="caution">
    <text evidence="19">The sequence shown here is derived from an EMBL/GenBank/DDBJ whole genome shotgun (WGS) entry which is preliminary data.</text>
</comment>
<dbReference type="SFLD" id="SFLDG01082">
    <property type="entry name" value="B12-binding_domain_containing"/>
    <property type="match status" value="1"/>
</dbReference>
<keyword evidence="8 15" id="KW-0479">Metal-binding</keyword>
<dbReference type="InterPro" id="IPR058240">
    <property type="entry name" value="rSAM_sf"/>
</dbReference>
<reference evidence="20" key="1">
    <citation type="submission" date="2016-04" db="EMBL/GenBank/DDBJ databases">
        <title>Draft genome sequence of Paludibacter jiangxiensis strain NM7.</title>
        <authorList>
            <person name="Qiu Y."/>
            <person name="Matsuura N."/>
            <person name="Ohashi A."/>
            <person name="Tourlousse M.D."/>
            <person name="Sekiguchi Y."/>
        </authorList>
    </citation>
    <scope>NUCLEOTIDE SEQUENCE [LARGE SCALE GENOMIC DNA]</scope>
    <source>
        <strain evidence="20">NM7</strain>
    </source>
</reference>
<dbReference type="InterPro" id="IPR004558">
    <property type="entry name" value="Coprogen_oxidase_HemN"/>
</dbReference>
<comment type="similarity">
    <text evidence="3 15">Belongs to the anaerobic coproporphyrinogen-III oxidase family.</text>
</comment>
<dbReference type="OrthoDB" id="9808022at2"/>
<feature type="binding site" evidence="16">
    <location>
        <position position="242"/>
    </location>
    <ligand>
        <name>S-adenosyl-L-methionine</name>
        <dbReference type="ChEBI" id="CHEBI:59789"/>
        <label>2</label>
    </ligand>
</feature>
<feature type="binding site" evidence="17">
    <location>
        <position position="64"/>
    </location>
    <ligand>
        <name>[4Fe-4S] cluster</name>
        <dbReference type="ChEBI" id="CHEBI:49883"/>
        <note>4Fe-4S-S-AdoMet</note>
    </ligand>
</feature>
<proteinExistence type="inferred from homology"/>
<evidence type="ECO:0000256" key="7">
    <source>
        <dbReference type="ARBA" id="ARBA00022691"/>
    </source>
</evidence>
<dbReference type="PIRSF" id="PIRSF000167">
    <property type="entry name" value="HemN"/>
    <property type="match status" value="1"/>
</dbReference>
<evidence type="ECO:0000256" key="17">
    <source>
        <dbReference type="PIRSR" id="PIRSR000167-2"/>
    </source>
</evidence>
<keyword evidence="20" id="KW-1185">Reference proteome</keyword>
<dbReference type="InterPro" id="IPR034505">
    <property type="entry name" value="Coproporphyrinogen-III_oxidase"/>
</dbReference>
<organism evidence="19 20">
    <name type="scientific">Paludibacter jiangxiensis</name>
    <dbReference type="NCBI Taxonomy" id="681398"/>
    <lineage>
        <taxon>Bacteria</taxon>
        <taxon>Pseudomonadati</taxon>
        <taxon>Bacteroidota</taxon>
        <taxon>Bacteroidia</taxon>
        <taxon>Bacteroidales</taxon>
        <taxon>Paludibacteraceae</taxon>
        <taxon>Paludibacter</taxon>
    </lineage>
</organism>
<comment type="subcellular location">
    <subcellularLocation>
        <location evidence="1 15">Cytoplasm</location>
    </subcellularLocation>
</comment>
<dbReference type="AlphaFoldDB" id="A0A161LCK7"/>
<evidence type="ECO:0000256" key="10">
    <source>
        <dbReference type="ARBA" id="ARBA00023004"/>
    </source>
</evidence>
<evidence type="ECO:0000256" key="15">
    <source>
        <dbReference type="PIRNR" id="PIRNR000167"/>
    </source>
</evidence>
<evidence type="ECO:0000256" key="8">
    <source>
        <dbReference type="ARBA" id="ARBA00022723"/>
    </source>
</evidence>
<evidence type="ECO:0000256" key="12">
    <source>
        <dbReference type="ARBA" id="ARBA00023244"/>
    </source>
</evidence>
<evidence type="ECO:0000313" key="19">
    <source>
        <dbReference type="EMBL" id="GAT61565.1"/>
    </source>
</evidence>
<dbReference type="PANTHER" id="PTHR13932">
    <property type="entry name" value="COPROPORPHYRINIGEN III OXIDASE"/>
    <property type="match status" value="1"/>
</dbReference>
<dbReference type="InterPro" id="IPR007197">
    <property type="entry name" value="rSAM"/>
</dbReference>
<evidence type="ECO:0000259" key="18">
    <source>
        <dbReference type="PROSITE" id="PS51918"/>
    </source>
</evidence>
<dbReference type="Pfam" id="PF04055">
    <property type="entry name" value="Radical_SAM"/>
    <property type="match status" value="1"/>
</dbReference>
<feature type="binding site" evidence="16">
    <location>
        <position position="54"/>
    </location>
    <ligand>
        <name>S-adenosyl-L-methionine</name>
        <dbReference type="ChEBI" id="CHEBI:59789"/>
        <label>1</label>
    </ligand>
</feature>
<evidence type="ECO:0000256" key="4">
    <source>
        <dbReference type="ARBA" id="ARBA00011245"/>
    </source>
</evidence>
<dbReference type="GO" id="GO:0006782">
    <property type="term" value="P:protoporphyrinogen IX biosynthetic process"/>
    <property type="evidence" value="ECO:0007669"/>
    <property type="project" value="UniProtKB-UniPathway"/>
</dbReference>
<dbReference type="PANTHER" id="PTHR13932:SF6">
    <property type="entry name" value="OXYGEN-INDEPENDENT COPROPORPHYRINOGEN III OXIDASE"/>
    <property type="match status" value="1"/>
</dbReference>
<dbReference type="GO" id="GO:0004109">
    <property type="term" value="F:coproporphyrinogen oxidase activity"/>
    <property type="evidence" value="ECO:0007669"/>
    <property type="project" value="InterPro"/>
</dbReference>
<keyword evidence="11 15" id="KW-0411">Iron-sulfur</keyword>
<dbReference type="STRING" id="681398.PJIAN_1145"/>
<comment type="function">
    <text evidence="13">Involved in the heme biosynthesis. Catalyzes the anaerobic oxidative decarboxylation of propionate groups of rings A and B of coproporphyrinogen III to yield the vinyl groups in protoporphyrinogen IX.</text>
</comment>
<evidence type="ECO:0000256" key="9">
    <source>
        <dbReference type="ARBA" id="ARBA00023002"/>
    </source>
</evidence>
<reference evidence="20" key="2">
    <citation type="journal article" date="2017" name="Genome Announc.">
        <title>Draft genome sequence of Paludibacter jiangxiensis NM7(T), a propionate-producing fermentative bacterium.</title>
        <authorList>
            <person name="Qiu Y.-L."/>
            <person name="Tourlousse D.M."/>
            <person name="Matsuura N."/>
            <person name="Ohashi A."/>
            <person name="Sekiguchi Y."/>
        </authorList>
    </citation>
    <scope>NUCLEOTIDE SEQUENCE [LARGE SCALE GENOMIC DNA]</scope>
    <source>
        <strain evidence="20">NM7</strain>
    </source>
</reference>
<evidence type="ECO:0000256" key="11">
    <source>
        <dbReference type="ARBA" id="ARBA00023014"/>
    </source>
</evidence>
<comment type="catalytic activity">
    <reaction evidence="14 15">
        <text>coproporphyrinogen III + 2 S-adenosyl-L-methionine = protoporphyrinogen IX + 2 5'-deoxyadenosine + 2 L-methionine + 2 CO2</text>
        <dbReference type="Rhea" id="RHEA:15425"/>
        <dbReference type="ChEBI" id="CHEBI:16526"/>
        <dbReference type="ChEBI" id="CHEBI:17319"/>
        <dbReference type="ChEBI" id="CHEBI:57307"/>
        <dbReference type="ChEBI" id="CHEBI:57309"/>
        <dbReference type="ChEBI" id="CHEBI:57844"/>
        <dbReference type="ChEBI" id="CHEBI:59789"/>
        <dbReference type="EC" id="1.3.98.3"/>
    </reaction>
</comment>
<dbReference type="GO" id="GO:0051539">
    <property type="term" value="F:4 iron, 4 sulfur cluster binding"/>
    <property type="evidence" value="ECO:0007669"/>
    <property type="project" value="UniProtKB-KW"/>
</dbReference>
<keyword evidence="12 15" id="KW-0627">Porphyrin biosynthesis</keyword>
<evidence type="ECO:0000256" key="6">
    <source>
        <dbReference type="ARBA" id="ARBA00022490"/>
    </source>
</evidence>
<comment type="subunit">
    <text evidence="4">Monomer.</text>
</comment>
<evidence type="ECO:0000256" key="16">
    <source>
        <dbReference type="PIRSR" id="PIRSR000167-1"/>
    </source>
</evidence>
<feature type="domain" description="Radical SAM core" evidence="18">
    <location>
        <begin position="45"/>
        <end position="278"/>
    </location>
</feature>
<feature type="binding site" evidence="16">
    <location>
        <position position="183"/>
    </location>
    <ligand>
        <name>S-adenosyl-L-methionine</name>
        <dbReference type="ChEBI" id="CHEBI:59789"/>
        <label>2</label>
    </ligand>
</feature>
<sequence>MQIRKDLLLKYNQAGPRYTSYPPANYFHTNIGNAEYQQAIVQSNSEMPQNISLYVHIPFCPRLCHFCGCTTSGSRDKDLFRRYIDAVKKEIENVAGLIDKNRKVSQVHWGGGTPNSIPLEMVQEVMDLFRANFTFESHPEIAMECSPAYLELEDIDRLASFGFNRLSLGIQDFDANVLKIVNREPSKHPVEELVARMKQNGFDSVNLDLIYGLPGQTVDGFRKSIEKAIEISPDRLVTFSYAHVPWVKSAQKVLEKTGILNASEKLALMEMAYDLLTENGYVPIGMDHYAKPEDELTKALVNKKLHRNFQGYCTRETTGQVYGFGSSAITQLENGYYQNTKVIETYIASVNNSGLALERGYQLTENEKIIRTVIEEVMCNLFLDFEAVAQTYKTDVATIKQVVGYDAAKLTPFIEDELLEIQGDQLRIHDDGSLVVRNIAMTFDPQLSVKENTYSKTI</sequence>
<feature type="binding site" evidence="16">
    <location>
        <begin position="112"/>
        <end position="113"/>
    </location>
    <ligand>
        <name>S-adenosyl-L-methionine</name>
        <dbReference type="ChEBI" id="CHEBI:59789"/>
        <label>2</label>
    </ligand>
</feature>
<dbReference type="SFLD" id="SFLDG01065">
    <property type="entry name" value="anaerobic_coproporphyrinogen-I"/>
    <property type="match status" value="1"/>
</dbReference>
<feature type="binding site" evidence="16">
    <location>
        <position position="171"/>
    </location>
    <ligand>
        <name>S-adenosyl-L-methionine</name>
        <dbReference type="ChEBI" id="CHEBI:59789"/>
        <label>2</label>
    </ligand>
</feature>
<dbReference type="GO" id="GO:0046872">
    <property type="term" value="F:metal ion binding"/>
    <property type="evidence" value="ECO:0007669"/>
    <property type="project" value="UniProtKB-KW"/>
</dbReference>
<evidence type="ECO:0000256" key="2">
    <source>
        <dbReference type="ARBA" id="ARBA00004785"/>
    </source>
</evidence>
<comment type="pathway">
    <text evidence="2 15">Porphyrin-containing compound metabolism; protoporphyrin-IX biosynthesis; protoporphyrinogen-IX from coproporphyrinogen-III (AdoMet route): step 1/1.</text>
</comment>
<dbReference type="Gene3D" id="3.80.30.20">
    <property type="entry name" value="tm_1862 like domain"/>
    <property type="match status" value="1"/>
</dbReference>
<feature type="binding site" evidence="16">
    <location>
        <position position="208"/>
    </location>
    <ligand>
        <name>S-adenosyl-L-methionine</name>
        <dbReference type="ChEBI" id="CHEBI:59789"/>
        <label>2</label>
    </ligand>
</feature>
<gene>
    <name evidence="19" type="ORF">PJIAN_1145</name>
</gene>
<feature type="binding site" evidence="16">
    <location>
        <begin position="66"/>
        <end position="68"/>
    </location>
    <ligand>
        <name>S-adenosyl-L-methionine</name>
        <dbReference type="ChEBI" id="CHEBI:59789"/>
        <label>2</label>
    </ligand>
</feature>
<dbReference type="InterPro" id="IPR023404">
    <property type="entry name" value="rSAM_horseshoe"/>
</dbReference>
<keyword evidence="7 15" id="KW-0949">S-adenosyl-L-methionine</keyword>
<name>A0A161LCK7_9BACT</name>
<dbReference type="EC" id="1.3.98.3" evidence="15"/>
<dbReference type="InterPro" id="IPR006638">
    <property type="entry name" value="Elp3/MiaA/NifB-like_rSAM"/>
</dbReference>
<feature type="binding site" evidence="16">
    <location>
        <position position="329"/>
    </location>
    <ligand>
        <name>S-adenosyl-L-methionine</name>
        <dbReference type="ChEBI" id="CHEBI:59789"/>
        <label>1</label>
    </ligand>
</feature>
<dbReference type="Gene3D" id="1.10.10.920">
    <property type="match status" value="1"/>
</dbReference>
<evidence type="ECO:0000256" key="5">
    <source>
        <dbReference type="ARBA" id="ARBA00022485"/>
    </source>
</evidence>
<dbReference type="SMART" id="SM00729">
    <property type="entry name" value="Elp3"/>
    <property type="match status" value="1"/>
</dbReference>
<dbReference type="GO" id="GO:0005737">
    <property type="term" value="C:cytoplasm"/>
    <property type="evidence" value="ECO:0007669"/>
    <property type="project" value="UniProtKB-SubCell"/>
</dbReference>
<accession>A0A161LCK7</accession>
<dbReference type="UniPathway" id="UPA00251">
    <property type="reaction ID" value="UER00323"/>
</dbReference>
<comment type="cofactor">
    <cofactor evidence="15 17">
        <name>[4Fe-4S] cluster</name>
        <dbReference type="ChEBI" id="CHEBI:49883"/>
    </cofactor>
    <text evidence="15 17">Binds 1 [4Fe-4S] cluster. The cluster is coordinated with 3 cysteines and an exchangeable S-adenosyl-L-methionine.</text>
</comment>
<evidence type="ECO:0000256" key="3">
    <source>
        <dbReference type="ARBA" id="ARBA00005493"/>
    </source>
</evidence>
<protein>
    <recommendedName>
        <fullName evidence="15">Coproporphyrinogen-III oxidase</fullName>
        <ecNumber evidence="15">1.3.98.3</ecNumber>
    </recommendedName>
</protein>
<feature type="binding site" evidence="17">
    <location>
        <position position="67"/>
    </location>
    <ligand>
        <name>[4Fe-4S] cluster</name>
        <dbReference type="ChEBI" id="CHEBI:49883"/>
        <note>4Fe-4S-S-AdoMet</note>
    </ligand>
</feature>
<feature type="binding site" evidence="17">
    <location>
        <position position="60"/>
    </location>
    <ligand>
        <name>[4Fe-4S] cluster</name>
        <dbReference type="ChEBI" id="CHEBI:49883"/>
        <note>4Fe-4S-S-AdoMet</note>
    </ligand>
</feature>
<keyword evidence="6 15" id="KW-0963">Cytoplasm</keyword>
<evidence type="ECO:0000256" key="14">
    <source>
        <dbReference type="ARBA" id="ARBA00048321"/>
    </source>
</evidence>
<feature type="binding site" evidence="16">
    <location>
        <position position="144"/>
    </location>
    <ligand>
        <name>S-adenosyl-L-methionine</name>
        <dbReference type="ChEBI" id="CHEBI:59789"/>
        <label>1</label>
    </ligand>
</feature>
<feature type="binding site" evidence="16">
    <location>
        <position position="111"/>
    </location>
    <ligand>
        <name>S-adenosyl-L-methionine</name>
        <dbReference type="ChEBI" id="CHEBI:59789"/>
        <label>1</label>
    </ligand>
</feature>
<dbReference type="RefSeq" id="WP_068701122.1">
    <property type="nucleotide sequence ID" value="NZ_BDCR01000001.1"/>
</dbReference>
<dbReference type="SFLD" id="SFLDS00029">
    <property type="entry name" value="Radical_SAM"/>
    <property type="match status" value="1"/>
</dbReference>
<keyword evidence="10 15" id="KW-0408">Iron</keyword>
<keyword evidence="9 15" id="KW-0560">Oxidoreductase</keyword>
<dbReference type="EMBL" id="BDCR01000001">
    <property type="protein sequence ID" value="GAT61565.1"/>
    <property type="molecule type" value="Genomic_DNA"/>
</dbReference>
<dbReference type="GO" id="GO:0051989">
    <property type="term" value="F:coproporphyrinogen dehydrogenase activity"/>
    <property type="evidence" value="ECO:0007669"/>
    <property type="project" value="UniProtKB-EC"/>
</dbReference>
<evidence type="ECO:0000256" key="1">
    <source>
        <dbReference type="ARBA" id="ARBA00004496"/>
    </source>
</evidence>
<dbReference type="PROSITE" id="PS51918">
    <property type="entry name" value="RADICAL_SAM"/>
    <property type="match status" value="1"/>
</dbReference>
<evidence type="ECO:0000256" key="13">
    <source>
        <dbReference type="ARBA" id="ARBA00024295"/>
    </source>
</evidence>
<dbReference type="SUPFAM" id="SSF102114">
    <property type="entry name" value="Radical SAM enzymes"/>
    <property type="match status" value="1"/>
</dbReference>
<dbReference type="Proteomes" id="UP000076586">
    <property type="component" value="Unassembled WGS sequence"/>
</dbReference>
<dbReference type="NCBIfam" id="TIGR00538">
    <property type="entry name" value="hemN"/>
    <property type="match status" value="1"/>
</dbReference>
<keyword evidence="5 15" id="KW-0004">4Fe-4S</keyword>
<evidence type="ECO:0000313" key="20">
    <source>
        <dbReference type="Proteomes" id="UP000076586"/>
    </source>
</evidence>
<dbReference type="CDD" id="cd01335">
    <property type="entry name" value="Radical_SAM"/>
    <property type="match status" value="1"/>
</dbReference>